<evidence type="ECO:0000313" key="1">
    <source>
        <dbReference type="EMBL" id="AHH98354.1"/>
    </source>
</evidence>
<organism evidence="1 2">
    <name type="scientific">Kutzneria albida DSM 43870</name>
    <dbReference type="NCBI Taxonomy" id="1449976"/>
    <lineage>
        <taxon>Bacteria</taxon>
        <taxon>Bacillati</taxon>
        <taxon>Actinomycetota</taxon>
        <taxon>Actinomycetes</taxon>
        <taxon>Pseudonocardiales</taxon>
        <taxon>Pseudonocardiaceae</taxon>
        <taxon>Kutzneria</taxon>
    </lineage>
</organism>
<dbReference type="STRING" id="1449976.KALB_4992"/>
<dbReference type="OrthoDB" id="4290974at2"/>
<proteinExistence type="predicted"/>
<dbReference type="AlphaFoldDB" id="W5WJL1"/>
<sequence>MRSLDDLPPGTPGTTGYLCPVDGCDWFHYEPPTPQPQSTGEVVTFLNEHSDPTAGSLTEAISSAVGNVLLDETRRVDAILREHFGTHQPEDFLRTINRLQGQIDCVVTEYGQLMSGGGVHVRPSSPELEAIYPLERWIPDNRRHGGTVLRRRVVVVEDWEDGPRCLLGALTGCSPEFEFLNRCFLADLHLIYDPSLRAPTADEERRWSVTRDINYAKRRTRNEHAIRTADDGHVSCVLCQNDSWPCDPIKELLQPYADRPGYEERWAL</sequence>
<gene>
    <name evidence="1" type="ORF">KALB_4992</name>
</gene>
<name>W5WJL1_9PSEU</name>
<protein>
    <submittedName>
        <fullName evidence="1">Uncharacterized protein</fullName>
    </submittedName>
</protein>
<keyword evidence="2" id="KW-1185">Reference proteome</keyword>
<reference evidence="1 2" key="1">
    <citation type="journal article" date="2014" name="BMC Genomics">
        <title>Complete genome sequence of producer of the glycopeptide antibiotic Aculeximycin Kutzneria albida DSM 43870T, a representative of minor genus of Pseudonocardiaceae.</title>
        <authorList>
            <person name="Rebets Y."/>
            <person name="Tokovenko B."/>
            <person name="Lushchyk I."/>
            <person name="Ruckert C."/>
            <person name="Zaburannyi N."/>
            <person name="Bechthold A."/>
            <person name="Kalinowski J."/>
            <person name="Luzhetskyy A."/>
        </authorList>
    </citation>
    <scope>NUCLEOTIDE SEQUENCE [LARGE SCALE GENOMIC DNA]</scope>
    <source>
        <strain evidence="1">DSM 43870</strain>
    </source>
</reference>
<dbReference type="KEGG" id="kal:KALB_4992"/>
<evidence type="ECO:0000313" key="2">
    <source>
        <dbReference type="Proteomes" id="UP000019225"/>
    </source>
</evidence>
<dbReference type="eggNOG" id="ENOG50313YI">
    <property type="taxonomic scope" value="Bacteria"/>
</dbReference>
<dbReference type="HOGENOM" id="CLU_1037405_0_0_11"/>
<dbReference type="EMBL" id="CP007155">
    <property type="protein sequence ID" value="AHH98354.1"/>
    <property type="molecule type" value="Genomic_DNA"/>
</dbReference>
<dbReference type="Proteomes" id="UP000019225">
    <property type="component" value="Chromosome"/>
</dbReference>
<dbReference type="RefSeq" id="WP_025358367.1">
    <property type="nucleotide sequence ID" value="NZ_CP007155.1"/>
</dbReference>
<accession>W5WJL1</accession>